<gene>
    <name evidence="1" type="ORF">QFC24_001387</name>
</gene>
<organism evidence="1 2">
    <name type="scientific">Naganishia onofrii</name>
    <dbReference type="NCBI Taxonomy" id="1851511"/>
    <lineage>
        <taxon>Eukaryota</taxon>
        <taxon>Fungi</taxon>
        <taxon>Dikarya</taxon>
        <taxon>Basidiomycota</taxon>
        <taxon>Agaricomycotina</taxon>
        <taxon>Tremellomycetes</taxon>
        <taxon>Filobasidiales</taxon>
        <taxon>Filobasidiaceae</taxon>
        <taxon>Naganishia</taxon>
    </lineage>
</organism>
<reference evidence="1" key="1">
    <citation type="submission" date="2023-04" db="EMBL/GenBank/DDBJ databases">
        <title>Draft Genome sequencing of Naganishia species isolated from polar environments using Oxford Nanopore Technology.</title>
        <authorList>
            <person name="Leo P."/>
            <person name="Venkateswaran K."/>
        </authorList>
    </citation>
    <scope>NUCLEOTIDE SEQUENCE</scope>
    <source>
        <strain evidence="1">DBVPG 5303</strain>
    </source>
</reference>
<evidence type="ECO:0000313" key="2">
    <source>
        <dbReference type="Proteomes" id="UP001234202"/>
    </source>
</evidence>
<sequence length="691" mass="77066">MELEQEPDVIPAGPKPIQRLDADVVNQIAAAEIIHRPGNAIKELLENSLDAGSTSIKVSLKDGGLKLIQIQDNGSGIRRRSSGKYQLCEPYVSGDEGERAFYRDGKLIDGGQGSGSSDPKPSAANDGTLITAEDLFYNVPMRRKSFKSPADEYNRVLDVITKYAVHNPKVAFTCKKAGTAQAEVSTPSESTTRSNISLLYGNALGKELLQVGPAVHKSLGIERVEGWATNANWSQKRSTFLLFINHRLVDSNKMKKATESLYTAYLPKGSFAFVYLRATDADELISPFSLEIDPARVDVNVHPTKQEIHFLDEDEVIETVVKEVALTLTNANTSRTFNVQVSDSFKTILPGAANPQPKEQTSKSGSMTSFKSAPQHKVRMDPKDRTLESMNMFGKRNPSQLLISSSKRARISNGIDSDEIDLDGEDQDLDLKMLEGSDGAVPKGEHIPSVDATVVIEESQVNLKSVKRLRLLAERGGDLGKSCTRASASFGSMHRMKLDPPQPLRDLLDVAIENEPGLHLAGHDSEQVLKLAQDRLYGRREMLDEYFALQIDEDARLTALPLVLPGYTPNFDVLPTFLLRLVFKVNWQEEEQCFHDVLEQLAQFYAPRQALPTSDSQKKQDQTFDTDNSNVAELESEYDITAEEADYEKHQLEHILFPAFRRYGNFPRELMTKSMRKLTDLPQLYKVFERC</sequence>
<name>A0ACC2XSX7_9TREE</name>
<protein>
    <submittedName>
        <fullName evidence="1">Uncharacterized protein</fullName>
    </submittedName>
</protein>
<accession>A0ACC2XSX7</accession>
<dbReference type="EMBL" id="JASBWV010000003">
    <property type="protein sequence ID" value="KAJ9127150.1"/>
    <property type="molecule type" value="Genomic_DNA"/>
</dbReference>
<keyword evidence="2" id="KW-1185">Reference proteome</keyword>
<comment type="caution">
    <text evidence="1">The sequence shown here is derived from an EMBL/GenBank/DDBJ whole genome shotgun (WGS) entry which is preliminary data.</text>
</comment>
<dbReference type="Proteomes" id="UP001234202">
    <property type="component" value="Unassembled WGS sequence"/>
</dbReference>
<evidence type="ECO:0000313" key="1">
    <source>
        <dbReference type="EMBL" id="KAJ9127150.1"/>
    </source>
</evidence>
<proteinExistence type="predicted"/>